<evidence type="ECO:0000259" key="2">
    <source>
        <dbReference type="Pfam" id="PF22570"/>
    </source>
</evidence>
<keyword evidence="4" id="KW-1185">Reference proteome</keyword>
<feature type="transmembrane region" description="Helical" evidence="1">
    <location>
        <begin position="6"/>
        <end position="23"/>
    </location>
</feature>
<feature type="transmembrane region" description="Helical" evidence="1">
    <location>
        <begin position="56"/>
        <end position="89"/>
    </location>
</feature>
<evidence type="ECO:0000313" key="3">
    <source>
        <dbReference type="EMBL" id="RUT29047.1"/>
    </source>
</evidence>
<sequence length="99" mass="10771">MRTNNKPSGFAIVLIALGVLILLGKLTPFFGSLFGILIAIVMIALGYYGIRRGNAFFGWIVLFIGVVSLISKLAWIIVPLLGIGLIVYGISSLRNKRSY</sequence>
<protein>
    <recommendedName>
        <fullName evidence="2">LiaF transmembrane domain-containing protein</fullName>
    </recommendedName>
</protein>
<dbReference type="InterPro" id="IPR054331">
    <property type="entry name" value="LiaF_TM"/>
</dbReference>
<name>A0A433X4R8_9BACL</name>
<dbReference type="EMBL" id="RZNX01000007">
    <property type="protein sequence ID" value="RUT29047.1"/>
    <property type="molecule type" value="Genomic_DNA"/>
</dbReference>
<dbReference type="Proteomes" id="UP000272464">
    <property type="component" value="Unassembled WGS sequence"/>
</dbReference>
<dbReference type="AlphaFoldDB" id="A0A433X4R8"/>
<keyword evidence="1" id="KW-0472">Membrane</keyword>
<proteinExistence type="predicted"/>
<organism evidence="3 4">
    <name type="scientific">Paenibacillus zeisoli</name>
    <dbReference type="NCBI Taxonomy" id="2496267"/>
    <lineage>
        <taxon>Bacteria</taxon>
        <taxon>Bacillati</taxon>
        <taxon>Bacillota</taxon>
        <taxon>Bacilli</taxon>
        <taxon>Bacillales</taxon>
        <taxon>Paenibacillaceae</taxon>
        <taxon>Paenibacillus</taxon>
    </lineage>
</organism>
<feature type="transmembrane region" description="Helical" evidence="1">
    <location>
        <begin position="30"/>
        <end position="50"/>
    </location>
</feature>
<dbReference type="RefSeq" id="WP_127200079.1">
    <property type="nucleotide sequence ID" value="NZ_RZNX01000007.1"/>
</dbReference>
<keyword evidence="1" id="KW-1133">Transmembrane helix</keyword>
<dbReference type="OrthoDB" id="2679996at2"/>
<gene>
    <name evidence="3" type="ORF">EJP77_15065</name>
</gene>
<keyword evidence="1" id="KW-0812">Transmembrane</keyword>
<evidence type="ECO:0000313" key="4">
    <source>
        <dbReference type="Proteomes" id="UP000272464"/>
    </source>
</evidence>
<feature type="domain" description="LiaF transmembrane" evidence="2">
    <location>
        <begin position="10"/>
        <end position="97"/>
    </location>
</feature>
<evidence type="ECO:0000256" key="1">
    <source>
        <dbReference type="SAM" id="Phobius"/>
    </source>
</evidence>
<dbReference type="Pfam" id="PF22570">
    <property type="entry name" value="LiaF-TM"/>
    <property type="match status" value="1"/>
</dbReference>
<comment type="caution">
    <text evidence="3">The sequence shown here is derived from an EMBL/GenBank/DDBJ whole genome shotgun (WGS) entry which is preliminary data.</text>
</comment>
<accession>A0A433X4R8</accession>
<reference evidence="3 4" key="1">
    <citation type="submission" date="2018-12" db="EMBL/GenBank/DDBJ databases">
        <authorList>
            <person name="Sun L."/>
            <person name="Chen Z."/>
        </authorList>
    </citation>
    <scope>NUCLEOTIDE SEQUENCE [LARGE SCALE GENOMIC DNA]</scope>
    <source>
        <strain evidence="3 4">3-5-3</strain>
    </source>
</reference>